<evidence type="ECO:0000259" key="1">
    <source>
        <dbReference type="Pfam" id="PF13391"/>
    </source>
</evidence>
<reference evidence="3 4" key="1">
    <citation type="submission" date="2016-07" db="EMBL/GenBank/DDBJ databases">
        <title>Genome sequencing of Vibrio scophthalmi strain VS-05, an isolated from Paralichthys olivaceus.</title>
        <authorList>
            <person name="Han H.-J."/>
        </authorList>
    </citation>
    <scope>NUCLEOTIDE SEQUENCE [LARGE SCALE GENOMIC DNA]</scope>
    <source>
        <strain evidence="3 4">VS-05</strain>
    </source>
</reference>
<dbReference type="PATRIC" id="fig|45658.7.peg.815"/>
<feature type="domain" description="HNH nuclease" evidence="1">
    <location>
        <begin position="278"/>
        <end position="329"/>
    </location>
</feature>
<accession>A0A1C7F7R4</accession>
<dbReference type="Pfam" id="PF26340">
    <property type="entry name" value="DNA-SBD_ScoMcrA"/>
    <property type="match status" value="1"/>
</dbReference>
<dbReference type="Pfam" id="PF13391">
    <property type="entry name" value="HNH_2"/>
    <property type="match status" value="1"/>
</dbReference>
<organism evidence="3 4">
    <name type="scientific">Vibrio scophthalmi</name>
    <dbReference type="NCBI Taxonomy" id="45658"/>
    <lineage>
        <taxon>Bacteria</taxon>
        <taxon>Pseudomonadati</taxon>
        <taxon>Pseudomonadota</taxon>
        <taxon>Gammaproteobacteria</taxon>
        <taxon>Vibrionales</taxon>
        <taxon>Vibrionaceae</taxon>
        <taxon>Vibrio</taxon>
    </lineage>
</organism>
<sequence length="379" mass="43541">MVSLEYYLDRFQNLKMNSSGGKKSPHKMCMLLAVIDLIQAGNLTTNRIDFNQTLKDQFTYHFDNLAQGNDKNTPENPFFHLRSEGFWHLSYLEGYDYSSTNRYSAKSIAYAYLDDELFDYMKSYIIANELKEVLVANLSDLATLYHQWLVDIGKSEKTASNYLSAIKGSISNWLMEVGVIDIRLTDINSYRKFVAFEEKARQLEVFKDRDAKGKGMYSAALSHYSKFLADLAQFDVNADIKQVMTDKTLSETEKTILVKTRMGQGYFRSKLIHMWGGCALTGYRNTQLLLASHIKPWRDSNNKERLDEFNGLLLLANLDKAFDLGFISFADSGKVLISDHLETPEVIGLRENMSIRVKKEHKFYLGYHREALFKGDVQA</sequence>
<feature type="domain" description="ScoMcrA-like DNA sulfur-binding" evidence="2">
    <location>
        <begin position="8"/>
        <end position="95"/>
    </location>
</feature>
<evidence type="ECO:0000313" key="3">
    <source>
        <dbReference type="EMBL" id="ANU35982.1"/>
    </source>
</evidence>
<keyword evidence="4" id="KW-1185">Reference proteome</keyword>
<dbReference type="InterPro" id="IPR058813">
    <property type="entry name" value="DNA-SBD_ScoMcrA"/>
</dbReference>
<evidence type="ECO:0000259" key="2">
    <source>
        <dbReference type="Pfam" id="PF26340"/>
    </source>
</evidence>
<dbReference type="InterPro" id="IPR003615">
    <property type="entry name" value="HNH_nuc"/>
</dbReference>
<proteinExistence type="predicted"/>
<protein>
    <submittedName>
        <fullName evidence="3">Type-2 restriction enzyme HphI</fullName>
    </submittedName>
</protein>
<dbReference type="Proteomes" id="UP000092528">
    <property type="component" value="Chromosome 1"/>
</dbReference>
<evidence type="ECO:0000313" key="4">
    <source>
        <dbReference type="Proteomes" id="UP000092528"/>
    </source>
</evidence>
<name>A0A1C7F7R4_9VIBR</name>
<dbReference type="EMBL" id="CP016414">
    <property type="protein sequence ID" value="ANU35982.1"/>
    <property type="molecule type" value="Genomic_DNA"/>
</dbReference>
<dbReference type="AlphaFoldDB" id="A0A1C7F7R4"/>
<gene>
    <name evidence="3" type="ORF">VSVS05_00851</name>
</gene>